<dbReference type="EMBL" id="JARKIK010000018">
    <property type="protein sequence ID" value="KAK8746016.1"/>
    <property type="molecule type" value="Genomic_DNA"/>
</dbReference>
<organism evidence="1 2">
    <name type="scientific">Cherax quadricarinatus</name>
    <name type="common">Australian red claw crayfish</name>
    <dbReference type="NCBI Taxonomy" id="27406"/>
    <lineage>
        <taxon>Eukaryota</taxon>
        <taxon>Metazoa</taxon>
        <taxon>Ecdysozoa</taxon>
        <taxon>Arthropoda</taxon>
        <taxon>Crustacea</taxon>
        <taxon>Multicrustacea</taxon>
        <taxon>Malacostraca</taxon>
        <taxon>Eumalacostraca</taxon>
        <taxon>Eucarida</taxon>
        <taxon>Decapoda</taxon>
        <taxon>Pleocyemata</taxon>
        <taxon>Astacidea</taxon>
        <taxon>Parastacoidea</taxon>
        <taxon>Parastacidae</taxon>
        <taxon>Cherax</taxon>
    </lineage>
</organism>
<name>A0AAW0XNC7_CHEQU</name>
<dbReference type="Proteomes" id="UP001445076">
    <property type="component" value="Unassembled WGS sequence"/>
</dbReference>
<evidence type="ECO:0000313" key="1">
    <source>
        <dbReference type="EMBL" id="KAK8746021.1"/>
    </source>
</evidence>
<dbReference type="EMBL" id="JARKIK010000018">
    <property type="protein sequence ID" value="KAK8746021.1"/>
    <property type="molecule type" value="Genomic_DNA"/>
</dbReference>
<reference evidence="1 2" key="1">
    <citation type="journal article" date="2024" name="BMC Genomics">
        <title>Genome assembly of redclaw crayfish (Cherax quadricarinatus) provides insights into its immune adaptation and hypoxia tolerance.</title>
        <authorList>
            <person name="Liu Z."/>
            <person name="Zheng J."/>
            <person name="Li H."/>
            <person name="Fang K."/>
            <person name="Wang S."/>
            <person name="He J."/>
            <person name="Zhou D."/>
            <person name="Weng S."/>
            <person name="Chi M."/>
            <person name="Gu Z."/>
            <person name="He J."/>
            <person name="Li F."/>
            <person name="Wang M."/>
        </authorList>
    </citation>
    <scope>NUCLEOTIDE SEQUENCE [LARGE SCALE GENOMIC DNA]</scope>
    <source>
        <strain evidence="1">ZL_2023a</strain>
    </source>
</reference>
<dbReference type="EMBL" id="JARKIK010000018">
    <property type="protein sequence ID" value="KAK8746018.1"/>
    <property type="molecule type" value="Genomic_DNA"/>
</dbReference>
<dbReference type="AlphaFoldDB" id="A0AAW0XNC7"/>
<keyword evidence="2" id="KW-1185">Reference proteome</keyword>
<proteinExistence type="predicted"/>
<reference evidence="1" key="2">
    <citation type="submission" date="2024-01" db="EMBL/GenBank/DDBJ databases">
        <authorList>
            <person name="He J."/>
            <person name="Wang M."/>
            <person name="Zheng J."/>
            <person name="Liu Z."/>
        </authorList>
    </citation>
    <scope>NUCLEOTIDE SEQUENCE</scope>
    <source>
        <strain evidence="1">ZL_2023a</strain>
        <tissue evidence="1">Muscle</tissue>
    </source>
</reference>
<protein>
    <submittedName>
        <fullName evidence="1">Uncharacterized protein</fullName>
    </submittedName>
</protein>
<sequence>MFITSGKSGSGQHCSQCSSNTAYFKLHVNLSLLTKKILQNVALKPVKCEKYIRSYYSKPCVILDLTERMSLEDIKLLNFYIGKRIFLTEKCTLIARLNINNTFIPYLCYRQPYVK</sequence>
<accession>A0AAW0XNC7</accession>
<comment type="caution">
    <text evidence="1">The sequence shown here is derived from an EMBL/GenBank/DDBJ whole genome shotgun (WGS) entry which is preliminary data.</text>
</comment>
<evidence type="ECO:0000313" key="2">
    <source>
        <dbReference type="Proteomes" id="UP001445076"/>
    </source>
</evidence>
<gene>
    <name evidence="1" type="ORF">OTU49_017225</name>
</gene>